<dbReference type="EMBL" id="NJIH01000006">
    <property type="protein sequence ID" value="OWT60289.1"/>
    <property type="molecule type" value="Genomic_DNA"/>
</dbReference>
<dbReference type="InterPro" id="IPR029510">
    <property type="entry name" value="Ald_DH_CS_GLU"/>
</dbReference>
<keyword evidence="7" id="KW-1185">Reference proteome</keyword>
<reference evidence="7" key="1">
    <citation type="submission" date="2017-06" db="EMBL/GenBank/DDBJ databases">
        <title>Herbaspirillum phytohormonus sp. nov., isolated from the root nodule of Robinia pseudoacacia in lead-zinc mine.</title>
        <authorList>
            <person name="Fan M."/>
            <person name="Lin Y."/>
        </authorList>
    </citation>
    <scope>NUCLEOTIDE SEQUENCE [LARGE SCALE GENOMIC DNA]</scope>
    <source>
        <strain evidence="7">SC-089</strain>
    </source>
</reference>
<dbReference type="InterPro" id="IPR016162">
    <property type="entry name" value="Ald_DH_N"/>
</dbReference>
<dbReference type="Pfam" id="PF00171">
    <property type="entry name" value="Aldedh"/>
    <property type="match status" value="1"/>
</dbReference>
<dbReference type="SUPFAM" id="SSF53720">
    <property type="entry name" value="ALDH-like"/>
    <property type="match status" value="1"/>
</dbReference>
<dbReference type="Gene3D" id="3.40.309.10">
    <property type="entry name" value="Aldehyde Dehydrogenase, Chain A, domain 2"/>
    <property type="match status" value="1"/>
</dbReference>
<evidence type="ECO:0000313" key="6">
    <source>
        <dbReference type="EMBL" id="OWT60289.1"/>
    </source>
</evidence>
<sequence length="501" mass="53102">MGASGMTHQTGHLPTPIGKNFINGKWMESLGGRTYQRHSPYDQSLVGTYQDSDASDAELAIEAARAAFDSGPWPRMSAAERGAVLKRAASLIRERSDALSTLMAGEVGQPKGEQLKAVNGAADVLEYYAALLVSRRDEAIYSQHPDALGIIAKDPVGVVGTLTAWNTPLSVTHKSCPGMAVGCTLVVKPAHQSCGAILQLAGILQEAGLPPGVFNVVTSATDNGALVGQAIAGSARVDMVTFTGSSNTGKAVMRAAAENLKRVKLELGGKSPQVVFADAPSLDLAASSVAKGIVRLSGQSCQAGSRVLVDRKIKEQFVELLLEHIGAAKMGDPLAEDTVCGPLVSEAQVERVETLVEEGKKVARLLAGGKRPERADLAKGFFFEPTVFDNVPPDSRIAQEEIFGPVLCILTFDGVEEAIRLANDTIFGLVAGCWTRDLGTAMAFGTRVRAGMVWVNGYRDHSILKHMPVGGFNQSGIGREVGPEGLDAFLETKSIMIRHRF</sequence>
<dbReference type="GO" id="GO:0016620">
    <property type="term" value="F:oxidoreductase activity, acting on the aldehyde or oxo group of donors, NAD or NADP as acceptor"/>
    <property type="evidence" value="ECO:0007669"/>
    <property type="project" value="InterPro"/>
</dbReference>
<dbReference type="InterPro" id="IPR016163">
    <property type="entry name" value="Ald_DH_C"/>
</dbReference>
<evidence type="ECO:0000256" key="2">
    <source>
        <dbReference type="ARBA" id="ARBA00023002"/>
    </source>
</evidence>
<evidence type="ECO:0000256" key="4">
    <source>
        <dbReference type="RuleBase" id="RU003345"/>
    </source>
</evidence>
<evidence type="ECO:0000256" key="3">
    <source>
        <dbReference type="PROSITE-ProRule" id="PRU10007"/>
    </source>
</evidence>
<dbReference type="FunFam" id="3.40.605.10:FF:000007">
    <property type="entry name" value="NAD/NADP-dependent betaine aldehyde dehydrogenase"/>
    <property type="match status" value="1"/>
</dbReference>
<dbReference type="Gene3D" id="3.40.605.10">
    <property type="entry name" value="Aldehyde Dehydrogenase, Chain A, domain 1"/>
    <property type="match status" value="1"/>
</dbReference>
<accession>A0A225MND8</accession>
<dbReference type="AlphaFoldDB" id="A0A225MND8"/>
<dbReference type="PROSITE" id="PS00687">
    <property type="entry name" value="ALDEHYDE_DEHYDR_GLU"/>
    <property type="match status" value="1"/>
</dbReference>
<gene>
    <name evidence="6" type="ORF">CEY11_11600</name>
</gene>
<feature type="domain" description="Aldehyde dehydrogenase" evidence="5">
    <location>
        <begin position="26"/>
        <end position="495"/>
    </location>
</feature>
<dbReference type="InterPro" id="IPR016161">
    <property type="entry name" value="Ald_DH/histidinol_DH"/>
</dbReference>
<dbReference type="FunFam" id="3.40.309.10:FF:000012">
    <property type="entry name" value="Betaine aldehyde dehydrogenase"/>
    <property type="match status" value="1"/>
</dbReference>
<comment type="similarity">
    <text evidence="1 4">Belongs to the aldehyde dehydrogenase family.</text>
</comment>
<keyword evidence="2 4" id="KW-0560">Oxidoreductase</keyword>
<dbReference type="InterPro" id="IPR015590">
    <property type="entry name" value="Aldehyde_DH_dom"/>
</dbReference>
<name>A0A225MND8_9BURK</name>
<evidence type="ECO:0000256" key="1">
    <source>
        <dbReference type="ARBA" id="ARBA00009986"/>
    </source>
</evidence>
<evidence type="ECO:0000313" key="7">
    <source>
        <dbReference type="Proteomes" id="UP000214603"/>
    </source>
</evidence>
<protein>
    <recommendedName>
        <fullName evidence="5">Aldehyde dehydrogenase domain-containing protein</fullName>
    </recommendedName>
</protein>
<feature type="active site" evidence="3">
    <location>
        <position position="266"/>
    </location>
</feature>
<dbReference type="PANTHER" id="PTHR42804:SF1">
    <property type="entry name" value="ALDEHYDE DEHYDROGENASE-RELATED"/>
    <property type="match status" value="1"/>
</dbReference>
<dbReference type="Proteomes" id="UP000214603">
    <property type="component" value="Unassembled WGS sequence"/>
</dbReference>
<evidence type="ECO:0000259" key="5">
    <source>
        <dbReference type="Pfam" id="PF00171"/>
    </source>
</evidence>
<dbReference type="PANTHER" id="PTHR42804">
    <property type="entry name" value="ALDEHYDE DEHYDROGENASE"/>
    <property type="match status" value="1"/>
</dbReference>
<comment type="caution">
    <text evidence="6">The sequence shown here is derived from an EMBL/GenBank/DDBJ whole genome shotgun (WGS) entry which is preliminary data.</text>
</comment>
<organism evidence="6 7">
    <name type="scientific">Candidimonas nitroreducens</name>
    <dbReference type="NCBI Taxonomy" id="683354"/>
    <lineage>
        <taxon>Bacteria</taxon>
        <taxon>Pseudomonadati</taxon>
        <taxon>Pseudomonadota</taxon>
        <taxon>Betaproteobacteria</taxon>
        <taxon>Burkholderiales</taxon>
        <taxon>Alcaligenaceae</taxon>
        <taxon>Candidimonas</taxon>
    </lineage>
</organism>
<proteinExistence type="inferred from homology"/>